<sequence>KRSGRKGRDASAKREETGRRRERSRESARESERECGPCDGGADGRGVWAGSAGRIQLCRGHVGRCWTPSGKGLDRERGKGGTWRA</sequence>
<reference evidence="2 3" key="1">
    <citation type="submission" date="2016-03" db="EMBL/GenBank/DDBJ databases">
        <title>Trachymyrmex septentrionalis WGS genome.</title>
        <authorList>
            <person name="Nygaard S."/>
            <person name="Hu H."/>
            <person name="Boomsma J."/>
            <person name="Zhang G."/>
        </authorList>
    </citation>
    <scope>NUCLEOTIDE SEQUENCE [LARGE SCALE GENOMIC DNA]</scope>
    <source>
        <strain evidence="2">Tsep2-gDNA-1</strain>
        <tissue evidence="2">Whole body</tissue>
    </source>
</reference>
<evidence type="ECO:0000256" key="1">
    <source>
        <dbReference type="SAM" id="MobiDB-lite"/>
    </source>
</evidence>
<dbReference type="AlphaFoldDB" id="A0A195EZ53"/>
<organism evidence="2 3">
    <name type="scientific">Trachymyrmex septentrionalis</name>
    <dbReference type="NCBI Taxonomy" id="34720"/>
    <lineage>
        <taxon>Eukaryota</taxon>
        <taxon>Metazoa</taxon>
        <taxon>Ecdysozoa</taxon>
        <taxon>Arthropoda</taxon>
        <taxon>Hexapoda</taxon>
        <taxon>Insecta</taxon>
        <taxon>Pterygota</taxon>
        <taxon>Neoptera</taxon>
        <taxon>Endopterygota</taxon>
        <taxon>Hymenoptera</taxon>
        <taxon>Apocrita</taxon>
        <taxon>Aculeata</taxon>
        <taxon>Formicoidea</taxon>
        <taxon>Formicidae</taxon>
        <taxon>Myrmicinae</taxon>
        <taxon>Trachymyrmex</taxon>
    </lineage>
</organism>
<feature type="non-terminal residue" evidence="2">
    <location>
        <position position="1"/>
    </location>
</feature>
<proteinExistence type="predicted"/>
<evidence type="ECO:0000313" key="2">
    <source>
        <dbReference type="EMBL" id="KYN33411.1"/>
    </source>
</evidence>
<feature type="compositionally biased region" description="Basic and acidic residues" evidence="1">
    <location>
        <begin position="1"/>
        <end position="36"/>
    </location>
</feature>
<dbReference type="EMBL" id="KQ981905">
    <property type="protein sequence ID" value="KYN33411.1"/>
    <property type="molecule type" value="Genomic_DNA"/>
</dbReference>
<gene>
    <name evidence="2" type="ORF">ALC56_12123</name>
</gene>
<accession>A0A195EZ53</accession>
<keyword evidence="3" id="KW-1185">Reference proteome</keyword>
<protein>
    <submittedName>
        <fullName evidence="2">Uncharacterized protein</fullName>
    </submittedName>
</protein>
<evidence type="ECO:0000313" key="3">
    <source>
        <dbReference type="Proteomes" id="UP000078541"/>
    </source>
</evidence>
<feature type="region of interest" description="Disordered" evidence="1">
    <location>
        <begin position="1"/>
        <end position="46"/>
    </location>
</feature>
<dbReference type="Proteomes" id="UP000078541">
    <property type="component" value="Unassembled WGS sequence"/>
</dbReference>
<name>A0A195EZ53_9HYME</name>